<dbReference type="Gene3D" id="1.10.287.130">
    <property type="match status" value="1"/>
</dbReference>
<keyword evidence="8 11" id="KW-1133">Transmembrane helix</keyword>
<evidence type="ECO:0000256" key="4">
    <source>
        <dbReference type="ARBA" id="ARBA00022553"/>
    </source>
</evidence>
<accession>A0ABZ2IWR8</accession>
<dbReference type="GO" id="GO:0016301">
    <property type="term" value="F:kinase activity"/>
    <property type="evidence" value="ECO:0007669"/>
    <property type="project" value="UniProtKB-KW"/>
</dbReference>
<dbReference type="SUPFAM" id="SSF55874">
    <property type="entry name" value="ATPase domain of HSP90 chaperone/DNA topoisomerase II/histidine kinase"/>
    <property type="match status" value="1"/>
</dbReference>
<evidence type="ECO:0000259" key="12">
    <source>
        <dbReference type="PROSITE" id="PS50109"/>
    </source>
</evidence>
<evidence type="ECO:0000256" key="10">
    <source>
        <dbReference type="ARBA" id="ARBA00023136"/>
    </source>
</evidence>
<feature type="domain" description="HAMP" evidence="13">
    <location>
        <begin position="185"/>
        <end position="237"/>
    </location>
</feature>
<dbReference type="InterPro" id="IPR003661">
    <property type="entry name" value="HisK_dim/P_dom"/>
</dbReference>
<dbReference type="Gene3D" id="1.10.8.500">
    <property type="entry name" value="HAMP domain in histidine kinase"/>
    <property type="match status" value="1"/>
</dbReference>
<sequence>MMKVSRLYLKILVAFILVQAVAIAAIGGLLKMGHMRPPFARHALDRNEALQQIIGMEVDGANRLTPELRARLDRLLGIYSHAFSGEAWITNEQGETVAQSYKTMPLNGEEDLNLKLTTPHGDHIYFVRKGDQGAIYAYGPLQTPMGKLTVHLLNAWITHNEEVWFMEGLALMATVAALLLIPVSRRITRPMVQMTESAQQLARGDFSPRVEDRRKDEMGTLARTFNHMASSLEKMVRGGRELTANLSHELRSPLARIRVSQQIVRERLEAGRTDGVDKHVRRMEEEIEHMDSLIDQIIRLSKFDLQEPPPRDDEVDMNEMLEAAAERAKPLIGDRAVRLRTHLAPVPPYRCRRQDMRIVLDNVLSNAVKYSPDSGPVDIRCETDGEALTVQVTNAYPALRDEELEAIFSPFRRLGYDEVEGNGLGLAFARKIVEDHGGTIRAASVNEGFRVTIRLPLS</sequence>
<dbReference type="Proteomes" id="UP001385389">
    <property type="component" value="Chromosome"/>
</dbReference>
<dbReference type="InterPro" id="IPR036097">
    <property type="entry name" value="HisK_dim/P_sf"/>
</dbReference>
<dbReference type="Pfam" id="PF02518">
    <property type="entry name" value="HATPase_c"/>
    <property type="match status" value="1"/>
</dbReference>
<keyword evidence="4" id="KW-0597">Phosphoprotein</keyword>
<dbReference type="InterPro" id="IPR003594">
    <property type="entry name" value="HATPase_dom"/>
</dbReference>
<keyword evidence="9" id="KW-0902">Two-component regulatory system</keyword>
<dbReference type="Pfam" id="PF00672">
    <property type="entry name" value="HAMP"/>
    <property type="match status" value="1"/>
</dbReference>
<evidence type="ECO:0000256" key="8">
    <source>
        <dbReference type="ARBA" id="ARBA00022989"/>
    </source>
</evidence>
<evidence type="ECO:0000313" key="14">
    <source>
        <dbReference type="EMBL" id="WWX21374.1"/>
    </source>
</evidence>
<dbReference type="SMART" id="SM00388">
    <property type="entry name" value="HisKA"/>
    <property type="match status" value="1"/>
</dbReference>
<dbReference type="InterPro" id="IPR004358">
    <property type="entry name" value="Sig_transdc_His_kin-like_C"/>
</dbReference>
<dbReference type="EC" id="2.7.13.3" evidence="3"/>
<evidence type="ECO:0000256" key="1">
    <source>
        <dbReference type="ARBA" id="ARBA00000085"/>
    </source>
</evidence>
<dbReference type="Pfam" id="PF00512">
    <property type="entry name" value="HisKA"/>
    <property type="match status" value="1"/>
</dbReference>
<dbReference type="InterPro" id="IPR005467">
    <property type="entry name" value="His_kinase_dom"/>
</dbReference>
<name>A0ABZ2IWR8_9BACT</name>
<organism evidence="14 15">
    <name type="scientific">Pseudodesulfovibrio methanolicus</name>
    <dbReference type="NCBI Taxonomy" id="3126690"/>
    <lineage>
        <taxon>Bacteria</taxon>
        <taxon>Pseudomonadati</taxon>
        <taxon>Thermodesulfobacteriota</taxon>
        <taxon>Desulfovibrionia</taxon>
        <taxon>Desulfovibrionales</taxon>
        <taxon>Desulfovibrionaceae</taxon>
    </lineage>
</organism>
<dbReference type="SUPFAM" id="SSF158472">
    <property type="entry name" value="HAMP domain-like"/>
    <property type="match status" value="1"/>
</dbReference>
<dbReference type="CDD" id="cd06225">
    <property type="entry name" value="HAMP"/>
    <property type="match status" value="1"/>
</dbReference>
<dbReference type="Gene3D" id="3.30.565.10">
    <property type="entry name" value="Histidine kinase-like ATPase, C-terminal domain"/>
    <property type="match status" value="1"/>
</dbReference>
<dbReference type="PROSITE" id="PS50109">
    <property type="entry name" value="HIS_KIN"/>
    <property type="match status" value="1"/>
</dbReference>
<evidence type="ECO:0000256" key="7">
    <source>
        <dbReference type="ARBA" id="ARBA00022777"/>
    </source>
</evidence>
<evidence type="ECO:0000256" key="5">
    <source>
        <dbReference type="ARBA" id="ARBA00022679"/>
    </source>
</evidence>
<reference evidence="14 15" key="1">
    <citation type="submission" date="2024-03" db="EMBL/GenBank/DDBJ databases">
        <title>Phenotype and Genome Characterization of a Sulfate-Reducing Bacterium Pseudodesulfovibrio sp. strain 5S69, isolated from Petroleum Reservoir in Tatarstan (Russia).</title>
        <authorList>
            <person name="Bidzhieva S.K."/>
            <person name="Kadnikov V."/>
            <person name="Tourova T.P."/>
            <person name="Samigullina S.R."/>
            <person name="Sokolova D.S."/>
            <person name="Poltaraus A.B."/>
            <person name="Avtukh A.N."/>
            <person name="Tereshina V.M."/>
            <person name="Mardanov A.V."/>
            <person name="Nazina T.N."/>
        </authorList>
    </citation>
    <scope>NUCLEOTIDE SEQUENCE [LARGE SCALE GENOMIC DNA]</scope>
    <source>
        <strain evidence="14 15">5S69</strain>
    </source>
</reference>
<dbReference type="PROSITE" id="PS50885">
    <property type="entry name" value="HAMP"/>
    <property type="match status" value="1"/>
</dbReference>
<dbReference type="PRINTS" id="PR00344">
    <property type="entry name" value="BCTRLSENSOR"/>
</dbReference>
<protein>
    <recommendedName>
        <fullName evidence="3">histidine kinase</fullName>
        <ecNumber evidence="3">2.7.13.3</ecNumber>
    </recommendedName>
</protein>
<dbReference type="RefSeq" id="WP_338667033.1">
    <property type="nucleotide sequence ID" value="NZ_CP146609.1"/>
</dbReference>
<dbReference type="InterPro" id="IPR003660">
    <property type="entry name" value="HAMP_dom"/>
</dbReference>
<evidence type="ECO:0000256" key="11">
    <source>
        <dbReference type="SAM" id="Phobius"/>
    </source>
</evidence>
<proteinExistence type="predicted"/>
<keyword evidence="7 14" id="KW-0418">Kinase</keyword>
<dbReference type="InterPro" id="IPR050428">
    <property type="entry name" value="TCS_sensor_his_kinase"/>
</dbReference>
<keyword evidence="5" id="KW-0808">Transferase</keyword>
<feature type="transmembrane region" description="Helical" evidence="11">
    <location>
        <begin position="7"/>
        <end position="30"/>
    </location>
</feature>
<dbReference type="PANTHER" id="PTHR45436">
    <property type="entry name" value="SENSOR HISTIDINE KINASE YKOH"/>
    <property type="match status" value="1"/>
</dbReference>
<evidence type="ECO:0000256" key="3">
    <source>
        <dbReference type="ARBA" id="ARBA00012438"/>
    </source>
</evidence>
<evidence type="ECO:0000256" key="9">
    <source>
        <dbReference type="ARBA" id="ARBA00023012"/>
    </source>
</evidence>
<keyword evidence="10 11" id="KW-0472">Membrane</keyword>
<dbReference type="SUPFAM" id="SSF47384">
    <property type="entry name" value="Homodimeric domain of signal transducing histidine kinase"/>
    <property type="match status" value="1"/>
</dbReference>
<dbReference type="EMBL" id="CP146609">
    <property type="protein sequence ID" value="WWX21374.1"/>
    <property type="molecule type" value="Genomic_DNA"/>
</dbReference>
<evidence type="ECO:0000256" key="2">
    <source>
        <dbReference type="ARBA" id="ARBA00004370"/>
    </source>
</evidence>
<dbReference type="SMART" id="SM00304">
    <property type="entry name" value="HAMP"/>
    <property type="match status" value="1"/>
</dbReference>
<evidence type="ECO:0000313" key="15">
    <source>
        <dbReference type="Proteomes" id="UP001385389"/>
    </source>
</evidence>
<dbReference type="PANTHER" id="PTHR45436:SF5">
    <property type="entry name" value="SENSOR HISTIDINE KINASE TRCS"/>
    <property type="match status" value="1"/>
</dbReference>
<gene>
    <name evidence="14" type="ORF">V8V93_13065</name>
</gene>
<comment type="subcellular location">
    <subcellularLocation>
        <location evidence="2">Membrane</location>
    </subcellularLocation>
</comment>
<evidence type="ECO:0000259" key="13">
    <source>
        <dbReference type="PROSITE" id="PS50885"/>
    </source>
</evidence>
<dbReference type="SMART" id="SM00387">
    <property type="entry name" value="HATPase_c"/>
    <property type="match status" value="1"/>
</dbReference>
<keyword evidence="15" id="KW-1185">Reference proteome</keyword>
<dbReference type="CDD" id="cd00082">
    <property type="entry name" value="HisKA"/>
    <property type="match status" value="1"/>
</dbReference>
<feature type="domain" description="Histidine kinase" evidence="12">
    <location>
        <begin position="245"/>
        <end position="458"/>
    </location>
</feature>
<evidence type="ECO:0000256" key="6">
    <source>
        <dbReference type="ARBA" id="ARBA00022692"/>
    </source>
</evidence>
<keyword evidence="6 11" id="KW-0812">Transmembrane</keyword>
<comment type="catalytic activity">
    <reaction evidence="1">
        <text>ATP + protein L-histidine = ADP + protein N-phospho-L-histidine.</text>
        <dbReference type="EC" id="2.7.13.3"/>
    </reaction>
</comment>
<dbReference type="CDD" id="cd00075">
    <property type="entry name" value="HATPase"/>
    <property type="match status" value="1"/>
</dbReference>
<dbReference type="InterPro" id="IPR036890">
    <property type="entry name" value="HATPase_C_sf"/>
</dbReference>